<comment type="similarity">
    <text evidence="1">Belongs to the 'GDXG' lipolytic enzyme family.</text>
</comment>
<dbReference type="AlphaFoldDB" id="A0A1V9EAM3"/>
<accession>A0A1V9EAM3</accession>
<sequence>MEQKVPGKPSKQVEEVGNWWIKIVAASTKHESLDAARDFGENWASLTAEPGVVDYIETNAGGVPAMWAVPKGCIEDRVILCLHGGGFFSGSMYTHRKLFAHFAKAIGCRALILHYRRSPEHVHPAQVNDTLAAYRWLLDQGIQSNHIAFTGDSAGGGLSITTLLLARDKGLPMPAATMPISAWFDMEATGMSMESNNGKDLLLNREWVKSLADMFLGENGNPRDPYANPLYADLKSLPPVYMHVGGDEVLLDDSLRLAERARKAGVDVSIDIFPGMQHTFQMAAGRAPESDDSISRFVEWVKPKLGLA</sequence>
<dbReference type="PANTHER" id="PTHR48081:SF8">
    <property type="entry name" value="ALPHA_BETA HYDROLASE FOLD-3 DOMAIN-CONTAINING PROTEIN-RELATED"/>
    <property type="match status" value="1"/>
</dbReference>
<dbReference type="EMBL" id="LVXG01000056">
    <property type="protein sequence ID" value="OQP43187.1"/>
    <property type="molecule type" value="Genomic_DNA"/>
</dbReference>
<reference evidence="5" key="1">
    <citation type="submission" date="2016-04" db="EMBL/GenBank/DDBJ databases">
        <authorList>
            <person name="Chen L."/>
            <person name="Zhuang W."/>
            <person name="Wang G."/>
        </authorList>
    </citation>
    <scope>NUCLEOTIDE SEQUENCE [LARGE SCALE GENOMIC DNA]</scope>
    <source>
        <strain evidence="5">17621</strain>
    </source>
</reference>
<keyword evidence="2" id="KW-0378">Hydrolase</keyword>
<dbReference type="STRING" id="354355.SAMN05660816_02884"/>
<evidence type="ECO:0000313" key="4">
    <source>
        <dbReference type="EMBL" id="OQP43187.1"/>
    </source>
</evidence>
<dbReference type="InterPro" id="IPR002168">
    <property type="entry name" value="Lipase_GDXG_HIS_AS"/>
</dbReference>
<dbReference type="GO" id="GO:0016787">
    <property type="term" value="F:hydrolase activity"/>
    <property type="evidence" value="ECO:0007669"/>
    <property type="project" value="UniProtKB-KW"/>
</dbReference>
<protein>
    <submittedName>
        <fullName evidence="4">Esterase</fullName>
    </submittedName>
</protein>
<gene>
    <name evidence="4" type="ORF">A4H97_11095</name>
</gene>
<dbReference type="SUPFAM" id="SSF53474">
    <property type="entry name" value="alpha/beta-Hydrolases"/>
    <property type="match status" value="1"/>
</dbReference>
<dbReference type="Pfam" id="PF07859">
    <property type="entry name" value="Abhydrolase_3"/>
    <property type="match status" value="1"/>
</dbReference>
<name>A0A1V9EAM3_9BACT</name>
<dbReference type="InterPro" id="IPR013094">
    <property type="entry name" value="AB_hydrolase_3"/>
</dbReference>
<evidence type="ECO:0000256" key="1">
    <source>
        <dbReference type="ARBA" id="ARBA00010515"/>
    </source>
</evidence>
<dbReference type="InterPro" id="IPR050300">
    <property type="entry name" value="GDXG_lipolytic_enzyme"/>
</dbReference>
<organism evidence="4 5">
    <name type="scientific">Niastella yeongjuensis</name>
    <dbReference type="NCBI Taxonomy" id="354355"/>
    <lineage>
        <taxon>Bacteria</taxon>
        <taxon>Pseudomonadati</taxon>
        <taxon>Bacteroidota</taxon>
        <taxon>Chitinophagia</taxon>
        <taxon>Chitinophagales</taxon>
        <taxon>Chitinophagaceae</taxon>
        <taxon>Niastella</taxon>
    </lineage>
</organism>
<proteinExistence type="inferred from homology"/>
<keyword evidence="5" id="KW-1185">Reference proteome</keyword>
<dbReference type="PROSITE" id="PS01173">
    <property type="entry name" value="LIPASE_GDXG_HIS"/>
    <property type="match status" value="1"/>
</dbReference>
<evidence type="ECO:0000259" key="3">
    <source>
        <dbReference type="Pfam" id="PF07859"/>
    </source>
</evidence>
<dbReference type="Proteomes" id="UP000192610">
    <property type="component" value="Unassembled WGS sequence"/>
</dbReference>
<evidence type="ECO:0000256" key="2">
    <source>
        <dbReference type="ARBA" id="ARBA00022801"/>
    </source>
</evidence>
<dbReference type="InterPro" id="IPR029058">
    <property type="entry name" value="AB_hydrolase_fold"/>
</dbReference>
<evidence type="ECO:0000313" key="5">
    <source>
        <dbReference type="Proteomes" id="UP000192610"/>
    </source>
</evidence>
<comment type="caution">
    <text evidence="4">The sequence shown here is derived from an EMBL/GenBank/DDBJ whole genome shotgun (WGS) entry which is preliminary data.</text>
</comment>
<dbReference type="OrthoDB" id="9815425at2"/>
<dbReference type="PANTHER" id="PTHR48081">
    <property type="entry name" value="AB HYDROLASE SUPERFAMILY PROTEIN C4A8.06C"/>
    <property type="match status" value="1"/>
</dbReference>
<feature type="domain" description="Alpha/beta hydrolase fold-3" evidence="3">
    <location>
        <begin position="79"/>
        <end position="281"/>
    </location>
</feature>
<dbReference type="Gene3D" id="3.40.50.1820">
    <property type="entry name" value="alpha/beta hydrolase"/>
    <property type="match status" value="1"/>
</dbReference>